<keyword evidence="1" id="KW-1133">Transmembrane helix</keyword>
<keyword evidence="1" id="KW-0812">Transmembrane</keyword>
<protein>
    <submittedName>
        <fullName evidence="2">Uncharacterized protein</fullName>
    </submittedName>
</protein>
<keyword evidence="3" id="KW-1185">Reference proteome</keyword>
<dbReference type="AlphaFoldDB" id="A0A840S7D9"/>
<keyword evidence="1" id="KW-0472">Membrane</keyword>
<dbReference type="Proteomes" id="UP000554837">
    <property type="component" value="Unassembled WGS sequence"/>
</dbReference>
<evidence type="ECO:0000313" key="3">
    <source>
        <dbReference type="Proteomes" id="UP000554837"/>
    </source>
</evidence>
<name>A0A840S7D9_9BURK</name>
<evidence type="ECO:0000313" key="2">
    <source>
        <dbReference type="EMBL" id="MBB5204694.1"/>
    </source>
</evidence>
<dbReference type="EMBL" id="JACHHO010000002">
    <property type="protein sequence ID" value="MBB5204694.1"/>
    <property type="molecule type" value="Genomic_DNA"/>
</dbReference>
<accession>A0A840S7D9</accession>
<gene>
    <name evidence="2" type="ORF">HNQ51_002008</name>
</gene>
<organism evidence="2 3">
    <name type="scientific">Inhella inkyongensis</name>
    <dbReference type="NCBI Taxonomy" id="392593"/>
    <lineage>
        <taxon>Bacteria</taxon>
        <taxon>Pseudomonadati</taxon>
        <taxon>Pseudomonadota</taxon>
        <taxon>Betaproteobacteria</taxon>
        <taxon>Burkholderiales</taxon>
        <taxon>Sphaerotilaceae</taxon>
        <taxon>Inhella</taxon>
    </lineage>
</organism>
<sequence length="59" mass="6549">MRHLLILLVALLAGYGLWQLAGRATFKRLTRHLLRVAALALVLLALLVLAYQTTAIKLL</sequence>
<dbReference type="RefSeq" id="WP_138855648.1">
    <property type="nucleotide sequence ID" value="NZ_CP040709.1"/>
</dbReference>
<feature type="transmembrane region" description="Helical" evidence="1">
    <location>
        <begin position="33"/>
        <end position="51"/>
    </location>
</feature>
<comment type="caution">
    <text evidence="2">The sequence shown here is derived from an EMBL/GenBank/DDBJ whole genome shotgun (WGS) entry which is preliminary data.</text>
</comment>
<evidence type="ECO:0000256" key="1">
    <source>
        <dbReference type="SAM" id="Phobius"/>
    </source>
</evidence>
<reference evidence="2 3" key="1">
    <citation type="submission" date="2020-08" db="EMBL/GenBank/DDBJ databases">
        <title>Genomic Encyclopedia of Type Strains, Phase IV (KMG-IV): sequencing the most valuable type-strain genomes for metagenomic binning, comparative biology and taxonomic classification.</title>
        <authorList>
            <person name="Goeker M."/>
        </authorList>
    </citation>
    <scope>NUCLEOTIDE SEQUENCE [LARGE SCALE GENOMIC DNA]</scope>
    <source>
        <strain evidence="2 3">DSM 23958</strain>
    </source>
</reference>
<proteinExistence type="predicted"/>